<dbReference type="Proteomes" id="UP000294155">
    <property type="component" value="Unassembled WGS sequence"/>
</dbReference>
<evidence type="ECO:0000256" key="1">
    <source>
        <dbReference type="SAM" id="SignalP"/>
    </source>
</evidence>
<dbReference type="OrthoDB" id="1377129at2"/>
<name>A0A4Q5L7T0_9BACT</name>
<dbReference type="EMBL" id="SEWE01000047">
    <property type="protein sequence ID" value="RYU77646.1"/>
    <property type="molecule type" value="Genomic_DNA"/>
</dbReference>
<organism evidence="2 3">
    <name type="scientific">Hymenobacter persicinus</name>
    <dbReference type="NCBI Taxonomy" id="2025506"/>
    <lineage>
        <taxon>Bacteria</taxon>
        <taxon>Pseudomonadati</taxon>
        <taxon>Bacteroidota</taxon>
        <taxon>Cytophagia</taxon>
        <taxon>Cytophagales</taxon>
        <taxon>Hymenobacteraceae</taxon>
        <taxon>Hymenobacter</taxon>
    </lineage>
</organism>
<comment type="caution">
    <text evidence="2">The sequence shown here is derived from an EMBL/GenBank/DDBJ whole genome shotgun (WGS) entry which is preliminary data.</text>
</comment>
<dbReference type="AlphaFoldDB" id="A0A4Q5L7T0"/>
<proteinExistence type="predicted"/>
<reference evidence="2 3" key="1">
    <citation type="submission" date="2019-02" db="EMBL/GenBank/DDBJ databases">
        <title>Bacterial novel species isolated from soil.</title>
        <authorList>
            <person name="Jung H.-Y."/>
        </authorList>
    </citation>
    <scope>NUCLEOTIDE SEQUENCE [LARGE SCALE GENOMIC DNA]</scope>
    <source>
        <strain evidence="2 3">1-3-3-3</strain>
    </source>
</reference>
<feature type="signal peptide" evidence="1">
    <location>
        <begin position="1"/>
        <end position="19"/>
    </location>
</feature>
<keyword evidence="1" id="KW-0732">Signal</keyword>
<keyword evidence="3" id="KW-1185">Reference proteome</keyword>
<gene>
    <name evidence="2" type="ORF">EWM57_17440</name>
</gene>
<protein>
    <recommendedName>
        <fullName evidence="4">GLPGLI family protein</fullName>
    </recommendedName>
</protein>
<feature type="chain" id="PRO_5020483988" description="GLPGLI family protein" evidence="1">
    <location>
        <begin position="20"/>
        <end position="209"/>
    </location>
</feature>
<evidence type="ECO:0000313" key="3">
    <source>
        <dbReference type="Proteomes" id="UP000294155"/>
    </source>
</evidence>
<dbReference type="RefSeq" id="WP_129922438.1">
    <property type="nucleotide sequence ID" value="NZ_SEWE01000047.1"/>
</dbReference>
<sequence>MKQLLLTLALAVSCLVAQAQNFEGKIVYRNTYRSKTAGLSDGQLTAMMGEVQNWYTKAGDYRSELNGTQLVWQLYRNSENKLYSKFASSERLLWNDAASNPDSVLSTTLRKGATEIMGYTCDELTLVCRSGVQKYYFSPRLPLDQALYKAHRFGNWYAYLSKAGAVPLKTVIETPQFSMESVATGVHPLKLSNSLFALPADAQTSKSPY</sequence>
<accession>A0A4Q5L7T0</accession>
<evidence type="ECO:0008006" key="4">
    <source>
        <dbReference type="Google" id="ProtNLM"/>
    </source>
</evidence>
<evidence type="ECO:0000313" key="2">
    <source>
        <dbReference type="EMBL" id="RYU77646.1"/>
    </source>
</evidence>